<keyword evidence="2" id="KW-1185">Reference proteome</keyword>
<proteinExistence type="predicted"/>
<reference evidence="1" key="1">
    <citation type="submission" date="2019-06" db="EMBL/GenBank/DDBJ databases">
        <title>Complete genome sequence of Methanobrevibacter arboriphilus strain SA.</title>
        <authorList>
            <person name="Asakawa S."/>
        </authorList>
    </citation>
    <scope>NUCLEOTIDE SEQUENCE</scope>
    <source>
        <strain evidence="1">SA</strain>
    </source>
</reference>
<evidence type="ECO:0000313" key="2">
    <source>
        <dbReference type="Proteomes" id="UP000825015"/>
    </source>
</evidence>
<accession>A0ACA8R1T6</accession>
<name>A0ACA8R1T6_METAZ</name>
<dbReference type="Proteomes" id="UP000825015">
    <property type="component" value="Chromosome"/>
</dbReference>
<protein>
    <submittedName>
        <fullName evidence="1">Uncharacterized protein</fullName>
    </submittedName>
</protein>
<dbReference type="EMBL" id="AP019779">
    <property type="protein sequence ID" value="BBL61520.1"/>
    <property type="molecule type" value="Genomic_DNA"/>
</dbReference>
<sequence length="104" mass="12497">MTKKILNIKKVKPTTKNNFEIEIHILEEGIVRINYKSVTDNKNCEKIYFKNLTEQDTDLIKENLDKNVLLIVYNSEEEYKKQSNIPINERKHYILELKSWRLTN</sequence>
<evidence type="ECO:0000313" key="1">
    <source>
        <dbReference type="EMBL" id="BBL61520.1"/>
    </source>
</evidence>
<gene>
    <name evidence="1" type="ORF">MarbSA_05600</name>
</gene>
<organism evidence="1 2">
    <name type="scientific">Methanobrevibacter arboriphilus</name>
    <dbReference type="NCBI Taxonomy" id="39441"/>
    <lineage>
        <taxon>Archaea</taxon>
        <taxon>Methanobacteriati</taxon>
        <taxon>Methanobacteriota</taxon>
        <taxon>Methanomada group</taxon>
        <taxon>Methanobacteria</taxon>
        <taxon>Methanobacteriales</taxon>
        <taxon>Methanobacteriaceae</taxon>
        <taxon>Methanobrevibacter</taxon>
    </lineage>
</organism>